<feature type="compositionally biased region" description="Polar residues" evidence="1">
    <location>
        <begin position="1"/>
        <end position="16"/>
    </location>
</feature>
<accession>A0A9N8VW60</accession>
<comment type="caution">
    <text evidence="2">The sequence shown here is derived from an EMBL/GenBank/DDBJ whole genome shotgun (WGS) entry which is preliminary data.</text>
</comment>
<reference evidence="2" key="1">
    <citation type="submission" date="2021-06" db="EMBL/GenBank/DDBJ databases">
        <authorList>
            <person name="Kallberg Y."/>
            <person name="Tangrot J."/>
            <person name="Rosling A."/>
        </authorList>
    </citation>
    <scope>NUCLEOTIDE SEQUENCE</scope>
    <source>
        <strain evidence="2">AZ414A</strain>
    </source>
</reference>
<organism evidence="2 3">
    <name type="scientific">Diversispora eburnea</name>
    <dbReference type="NCBI Taxonomy" id="1213867"/>
    <lineage>
        <taxon>Eukaryota</taxon>
        <taxon>Fungi</taxon>
        <taxon>Fungi incertae sedis</taxon>
        <taxon>Mucoromycota</taxon>
        <taxon>Glomeromycotina</taxon>
        <taxon>Glomeromycetes</taxon>
        <taxon>Diversisporales</taxon>
        <taxon>Diversisporaceae</taxon>
        <taxon>Diversispora</taxon>
    </lineage>
</organism>
<dbReference type="EMBL" id="CAJVPK010000161">
    <property type="protein sequence ID" value="CAG8463414.1"/>
    <property type="molecule type" value="Genomic_DNA"/>
</dbReference>
<name>A0A9N8VW60_9GLOM</name>
<feature type="compositionally biased region" description="Basic and acidic residues" evidence="1">
    <location>
        <begin position="76"/>
        <end position="87"/>
    </location>
</feature>
<dbReference type="InterPro" id="IPR011107">
    <property type="entry name" value="PPI_Ypi1"/>
</dbReference>
<proteinExistence type="predicted"/>
<evidence type="ECO:0000256" key="1">
    <source>
        <dbReference type="SAM" id="MobiDB-lite"/>
    </source>
</evidence>
<feature type="compositionally biased region" description="Polar residues" evidence="1">
    <location>
        <begin position="30"/>
        <end position="40"/>
    </location>
</feature>
<sequence>MANVPSSTHGSRTMTILSEELTESDHASSSEETNNNSLHSIGTLKLRGANTLNNRKVKWDNGVIDNEGMSKRKSKKESSSSDDDHDHNHKHKRNNTNAYERQPQYKNKPRPVSF</sequence>
<feature type="region of interest" description="Disordered" evidence="1">
    <location>
        <begin position="1"/>
        <end position="114"/>
    </location>
</feature>
<keyword evidence="3" id="KW-1185">Reference proteome</keyword>
<dbReference type="Pfam" id="PF07491">
    <property type="entry name" value="PPI_Ypi1"/>
    <property type="match status" value="1"/>
</dbReference>
<evidence type="ECO:0000313" key="3">
    <source>
        <dbReference type="Proteomes" id="UP000789706"/>
    </source>
</evidence>
<dbReference type="Proteomes" id="UP000789706">
    <property type="component" value="Unassembled WGS sequence"/>
</dbReference>
<dbReference type="OrthoDB" id="307488at2759"/>
<dbReference type="GO" id="GO:0004865">
    <property type="term" value="F:protein serine/threonine phosphatase inhibitor activity"/>
    <property type="evidence" value="ECO:0007669"/>
    <property type="project" value="InterPro"/>
</dbReference>
<dbReference type="AlphaFoldDB" id="A0A9N8VW60"/>
<protein>
    <submittedName>
        <fullName evidence="2">86_t:CDS:1</fullName>
    </submittedName>
</protein>
<gene>
    <name evidence="2" type="ORF">DEBURN_LOCUS2798</name>
</gene>
<evidence type="ECO:0000313" key="2">
    <source>
        <dbReference type="EMBL" id="CAG8463414.1"/>
    </source>
</evidence>